<sequence>MANDGGNLMFVFRLRNLICTRVFRLLFARRFAAFGRGTNVLLPDGIEGAQNISLGDGVLVGARTLLAARPIVPGGRAALKIGSGTLLGRANHIYATGSIEIGEKVLTANNVYIADNRHGYEDPDTPVMDQPVIQLAPTRIGDGTWLGHGACVVGAQVGRGCVIGAGAFVTTDIPDRCVVVGAPARIVKRFDPDSGTWRSTHPDGTFRPNQTDPAHTDTAQTGPVETDPA</sequence>
<gene>
    <name evidence="2" type="ORF">TRN7648_03908</name>
</gene>
<keyword evidence="2" id="KW-0808">Transferase</keyword>
<dbReference type="GO" id="GO:0016746">
    <property type="term" value="F:acyltransferase activity"/>
    <property type="evidence" value="ECO:0007669"/>
    <property type="project" value="UniProtKB-KW"/>
</dbReference>
<dbReference type="EMBL" id="CYSE01000012">
    <property type="protein sequence ID" value="CUH82315.1"/>
    <property type="molecule type" value="Genomic_DNA"/>
</dbReference>
<protein>
    <submittedName>
        <fullName evidence="2">Putative acetyltransferase</fullName>
        <ecNumber evidence="2">2.3.1.-</ecNumber>
    </submittedName>
</protein>
<evidence type="ECO:0000256" key="1">
    <source>
        <dbReference type="SAM" id="MobiDB-lite"/>
    </source>
</evidence>
<dbReference type="AlphaFoldDB" id="A0A0P1H031"/>
<dbReference type="Gene3D" id="2.160.10.10">
    <property type="entry name" value="Hexapeptide repeat proteins"/>
    <property type="match status" value="1"/>
</dbReference>
<dbReference type="InterPro" id="IPR011004">
    <property type="entry name" value="Trimer_LpxA-like_sf"/>
</dbReference>
<dbReference type="CDD" id="cd04647">
    <property type="entry name" value="LbH_MAT_like"/>
    <property type="match status" value="1"/>
</dbReference>
<evidence type="ECO:0000313" key="3">
    <source>
        <dbReference type="Proteomes" id="UP000054935"/>
    </source>
</evidence>
<dbReference type="InterPro" id="IPR001451">
    <property type="entry name" value="Hexapep"/>
</dbReference>
<dbReference type="OrthoDB" id="7545269at2"/>
<organism evidence="2 3">
    <name type="scientific">Tropicibacter naphthalenivorans</name>
    <dbReference type="NCBI Taxonomy" id="441103"/>
    <lineage>
        <taxon>Bacteria</taxon>
        <taxon>Pseudomonadati</taxon>
        <taxon>Pseudomonadota</taxon>
        <taxon>Alphaproteobacteria</taxon>
        <taxon>Rhodobacterales</taxon>
        <taxon>Roseobacteraceae</taxon>
        <taxon>Tropicibacter</taxon>
    </lineage>
</organism>
<accession>A0A0P1H031</accession>
<dbReference type="Proteomes" id="UP000054935">
    <property type="component" value="Unassembled WGS sequence"/>
</dbReference>
<name>A0A0P1H031_9RHOB</name>
<keyword evidence="2" id="KW-0012">Acyltransferase</keyword>
<dbReference type="EC" id="2.3.1.-" evidence="2"/>
<proteinExistence type="predicted"/>
<dbReference type="InterPro" id="IPR051159">
    <property type="entry name" value="Hexapeptide_acetyltransf"/>
</dbReference>
<dbReference type="SUPFAM" id="SSF51161">
    <property type="entry name" value="Trimeric LpxA-like enzymes"/>
    <property type="match status" value="1"/>
</dbReference>
<feature type="region of interest" description="Disordered" evidence="1">
    <location>
        <begin position="190"/>
        <end position="229"/>
    </location>
</feature>
<reference evidence="2 3" key="1">
    <citation type="submission" date="2015-09" db="EMBL/GenBank/DDBJ databases">
        <authorList>
            <consortium name="Swine Surveillance"/>
        </authorList>
    </citation>
    <scope>NUCLEOTIDE SEQUENCE [LARGE SCALE GENOMIC DNA]</scope>
    <source>
        <strain evidence="2 3">CECT 7648</strain>
    </source>
</reference>
<dbReference type="STRING" id="441103.TRN7648_03908"/>
<dbReference type="PANTHER" id="PTHR23416">
    <property type="entry name" value="SIALIC ACID SYNTHASE-RELATED"/>
    <property type="match status" value="1"/>
</dbReference>
<feature type="compositionally biased region" description="Polar residues" evidence="1">
    <location>
        <begin position="207"/>
        <end position="223"/>
    </location>
</feature>
<evidence type="ECO:0000313" key="2">
    <source>
        <dbReference type="EMBL" id="CUH82315.1"/>
    </source>
</evidence>
<keyword evidence="3" id="KW-1185">Reference proteome</keyword>
<dbReference type="RefSeq" id="WP_058249262.1">
    <property type="nucleotide sequence ID" value="NZ_CYSE01000012.1"/>
</dbReference>
<dbReference type="Pfam" id="PF14602">
    <property type="entry name" value="Hexapep_2"/>
    <property type="match status" value="1"/>
</dbReference>